<reference evidence="3" key="1">
    <citation type="submission" date="2013-07" db="EMBL/GenBank/DDBJ databases">
        <title>The genome of Eucalyptus grandis.</title>
        <authorList>
            <person name="Schmutz J."/>
            <person name="Hayes R."/>
            <person name="Myburg A."/>
            <person name="Tuskan G."/>
            <person name="Grattapaglia D."/>
            <person name="Rokhsar D.S."/>
        </authorList>
    </citation>
    <scope>NUCLEOTIDE SEQUENCE</scope>
    <source>
        <tissue evidence="3">Leaf extractions</tissue>
    </source>
</reference>
<dbReference type="EMBL" id="KK198754">
    <property type="protein sequence ID" value="KCW87406.1"/>
    <property type="molecule type" value="Genomic_DNA"/>
</dbReference>
<dbReference type="KEGG" id="egr:104434006"/>
<dbReference type="Gramene" id="KCW87406">
    <property type="protein sequence ID" value="KCW87406"/>
    <property type="gene ID" value="EUGRSUZ_B03884"/>
</dbReference>
<feature type="domain" description="XS" evidence="2">
    <location>
        <begin position="874"/>
        <end position="1002"/>
    </location>
</feature>
<dbReference type="eggNOG" id="ENOG502QQ93">
    <property type="taxonomic scope" value="Eukaryota"/>
</dbReference>
<dbReference type="STRING" id="71139.A0A059DAG9"/>
<feature type="region of interest" description="Disordered" evidence="1">
    <location>
        <begin position="84"/>
        <end position="134"/>
    </location>
</feature>
<organism evidence="3">
    <name type="scientific">Eucalyptus grandis</name>
    <name type="common">Flooded gum</name>
    <dbReference type="NCBI Taxonomy" id="71139"/>
    <lineage>
        <taxon>Eukaryota</taxon>
        <taxon>Viridiplantae</taxon>
        <taxon>Streptophyta</taxon>
        <taxon>Embryophyta</taxon>
        <taxon>Tracheophyta</taxon>
        <taxon>Spermatophyta</taxon>
        <taxon>Magnoliopsida</taxon>
        <taxon>eudicotyledons</taxon>
        <taxon>Gunneridae</taxon>
        <taxon>Pentapetalae</taxon>
        <taxon>rosids</taxon>
        <taxon>malvids</taxon>
        <taxon>Myrtales</taxon>
        <taxon>Myrtaceae</taxon>
        <taxon>Myrtoideae</taxon>
        <taxon>Eucalypteae</taxon>
        <taxon>Eucalyptus</taxon>
    </lineage>
</organism>
<protein>
    <recommendedName>
        <fullName evidence="2">XS domain-containing protein</fullName>
    </recommendedName>
</protein>
<dbReference type="Pfam" id="PF03468">
    <property type="entry name" value="XS"/>
    <property type="match status" value="1"/>
</dbReference>
<proteinExistence type="predicted"/>
<accession>A0A059DAG9</accession>
<dbReference type="InterPro" id="IPR005380">
    <property type="entry name" value="XS_domain"/>
</dbReference>
<feature type="region of interest" description="Disordered" evidence="1">
    <location>
        <begin position="370"/>
        <end position="410"/>
    </location>
</feature>
<feature type="compositionally biased region" description="Basic and acidic residues" evidence="1">
    <location>
        <begin position="107"/>
        <end position="119"/>
    </location>
</feature>
<evidence type="ECO:0000313" key="3">
    <source>
        <dbReference type="EMBL" id="KCW87406.1"/>
    </source>
</evidence>
<sequence length="1031" mass="116968">MREGGGRVRSRTPPRRRSGGRGFSPPRHRRRISPPSLRRRSRVRSPAPRHGEYSLSHRRRRGDYEEERKSHLTYGASYGDFASAHAQRDRSEERLNRAGESSLPFRGRQDYSLPRRQDVSQHLQSQTHSQFASGSDFCRAREDLRRTGVVFPEERRASLREGGLDEANALGSGDRGEHLKTTMRLDEGSSYGNSTLTKFQWNHLLEEEQESFGISRDTVVPHIRSRGADYLTNAYRTDSQIFYQGKEVLDKRMVHKPAFLDDNVKARTFPGHLGLSVRPSDRYRYTDGNHAEPLAKSGLDDPISNAKLPGIESSSVGEIGKSSLNGDSANAMSTTWTRTYSTLPVQVPDDNTLPSPYKSLTKTYSPLPVRLEHDNTLPSSHKSGHPLPPEGFSWSHGTGNHDSFAEMPPLRSSTGSEYPLKDLLCYNRTLYVPGQDPVRVNKHFEGQRKERSDVDNLPDKSFYEEMDNIRGTYGLHDSSKASLMYLVEDKQGGYEIPQEDCLTESWKLDHPDYPTEALYMRGREECFGPASSHRQYRKETYLDSKSLQLGGDDAFGNSDDLWVYRDGLKNMQLPELNDGLHKRDWSPQHRFLVEETGAIGQSERSLKREDSMDFGTRSHYLEGDFYRNQNASQKIWEPHYGNEDWSDEDSHLYDNFQPQTTKRTFKADTYESGVCDDYLSCEHLPVRLQGRLSKPIKLKSRDIHKRLGPPQKTWSSIPWTKRHFHRRNPNDHESHIVEGGNCMETRVALSEDEAAYAKAEPPEDSKEFKQLVNDAFLKYFKFLNETSTQRRKYTDQRGSGPLKCGVCGSNSKEFGNTVALVMHAVMSKNVGCRVEHLGFHKALCVLLGWDSAPATNGPWAWKMLPPSQASSLREDLIIWPPVVVIHNSSIANASSGDRVIISIEDLQTVLPEMGFAVAIKKVSRGKPANQSIMVVCYQPTLSGLLEAERLHQYFAEIKHGRAELEQRSCPSSRGSSQRTGSSVANKVASILYGYFGIAEDLDKLEFETKKRSVVRSKREMQHFVDAALENR</sequence>
<dbReference type="Gene3D" id="3.30.70.2890">
    <property type="entry name" value="XS domain"/>
    <property type="match status" value="1"/>
</dbReference>
<dbReference type="InParanoid" id="A0A059DAG9"/>
<gene>
    <name evidence="3" type="ORF">EUGRSUZ_B03884</name>
</gene>
<dbReference type="PANTHER" id="PTHR46619">
    <property type="entry name" value="RNA RECOGNITION MOTIF XS DOMAIN PROTEIN-RELATED"/>
    <property type="match status" value="1"/>
</dbReference>
<evidence type="ECO:0000259" key="2">
    <source>
        <dbReference type="Pfam" id="PF03468"/>
    </source>
</evidence>
<dbReference type="PANTHER" id="PTHR46619:SF2">
    <property type="entry name" value="XS DOMAIN PROTEIN"/>
    <property type="match status" value="1"/>
</dbReference>
<feature type="region of interest" description="Disordered" evidence="1">
    <location>
        <begin position="1"/>
        <end position="69"/>
    </location>
</feature>
<dbReference type="InterPro" id="IPR038588">
    <property type="entry name" value="XS_domain_sf"/>
</dbReference>
<feature type="compositionally biased region" description="Basic residues" evidence="1">
    <location>
        <begin position="26"/>
        <end position="43"/>
    </location>
</feature>
<dbReference type="GO" id="GO:0031047">
    <property type="term" value="P:regulatory ncRNA-mediated gene silencing"/>
    <property type="evidence" value="ECO:0007669"/>
    <property type="project" value="InterPro"/>
</dbReference>
<feature type="compositionally biased region" description="Polar residues" evidence="1">
    <location>
        <begin position="120"/>
        <end position="133"/>
    </location>
</feature>
<dbReference type="AlphaFoldDB" id="A0A059DAG9"/>
<dbReference type="OrthoDB" id="777694at2759"/>
<evidence type="ECO:0000256" key="1">
    <source>
        <dbReference type="SAM" id="MobiDB-lite"/>
    </source>
</evidence>
<feature type="compositionally biased region" description="Basic residues" evidence="1">
    <location>
        <begin position="8"/>
        <end position="19"/>
    </location>
</feature>
<feature type="compositionally biased region" description="Basic and acidic residues" evidence="1">
    <location>
        <begin position="86"/>
        <end position="97"/>
    </location>
</feature>
<name>A0A059DAG9_EUCGR</name>